<name>A0AAD5CJ70_AMBAR</name>
<dbReference type="EMBL" id="JAMZMK010007829">
    <property type="protein sequence ID" value="KAI7743058.1"/>
    <property type="molecule type" value="Genomic_DNA"/>
</dbReference>
<sequence length="105" mass="12304">QQLVIIHQRKDEIVHVEPISFKRRLSSKKSSKRRKRKLVILSDDTTSKRHVKHTGKSTTNHEEAKRQLDYDSDTPLINLKRLYKRVIKDCQHDDPGPSRGQPPDD</sequence>
<reference evidence="2" key="1">
    <citation type="submission" date="2022-06" db="EMBL/GenBank/DDBJ databases">
        <title>Uncovering the hologenomic basis of an extraordinary plant invasion.</title>
        <authorList>
            <person name="Bieker V.C."/>
            <person name="Martin M.D."/>
            <person name="Gilbert T."/>
            <person name="Hodgins K."/>
            <person name="Battlay P."/>
            <person name="Petersen B."/>
            <person name="Wilson J."/>
        </authorList>
    </citation>
    <scope>NUCLEOTIDE SEQUENCE</scope>
    <source>
        <strain evidence="2">AA19_3_7</strain>
        <tissue evidence="2">Leaf</tissue>
    </source>
</reference>
<gene>
    <name evidence="2" type="ORF">M8C21_007107</name>
</gene>
<dbReference type="AlphaFoldDB" id="A0AAD5CJ70"/>
<proteinExistence type="predicted"/>
<evidence type="ECO:0000256" key="1">
    <source>
        <dbReference type="SAM" id="MobiDB-lite"/>
    </source>
</evidence>
<protein>
    <submittedName>
        <fullName evidence="2">Uncharacterized protein</fullName>
    </submittedName>
</protein>
<organism evidence="2 3">
    <name type="scientific">Ambrosia artemisiifolia</name>
    <name type="common">Common ragweed</name>
    <dbReference type="NCBI Taxonomy" id="4212"/>
    <lineage>
        <taxon>Eukaryota</taxon>
        <taxon>Viridiplantae</taxon>
        <taxon>Streptophyta</taxon>
        <taxon>Embryophyta</taxon>
        <taxon>Tracheophyta</taxon>
        <taxon>Spermatophyta</taxon>
        <taxon>Magnoliopsida</taxon>
        <taxon>eudicotyledons</taxon>
        <taxon>Gunneridae</taxon>
        <taxon>Pentapetalae</taxon>
        <taxon>asterids</taxon>
        <taxon>campanulids</taxon>
        <taxon>Asterales</taxon>
        <taxon>Asteraceae</taxon>
        <taxon>Asteroideae</taxon>
        <taxon>Heliantheae alliance</taxon>
        <taxon>Heliantheae</taxon>
        <taxon>Ambrosia</taxon>
    </lineage>
</organism>
<feature type="compositionally biased region" description="Basic and acidic residues" evidence="1">
    <location>
        <begin position="59"/>
        <end position="68"/>
    </location>
</feature>
<dbReference type="Proteomes" id="UP001206925">
    <property type="component" value="Unassembled WGS sequence"/>
</dbReference>
<comment type="caution">
    <text evidence="2">The sequence shown here is derived from an EMBL/GenBank/DDBJ whole genome shotgun (WGS) entry which is preliminary data.</text>
</comment>
<feature type="region of interest" description="Disordered" evidence="1">
    <location>
        <begin position="23"/>
        <end position="68"/>
    </location>
</feature>
<keyword evidence="3" id="KW-1185">Reference proteome</keyword>
<evidence type="ECO:0000313" key="3">
    <source>
        <dbReference type="Proteomes" id="UP001206925"/>
    </source>
</evidence>
<evidence type="ECO:0000313" key="2">
    <source>
        <dbReference type="EMBL" id="KAI7743058.1"/>
    </source>
</evidence>
<feature type="compositionally biased region" description="Basic residues" evidence="1">
    <location>
        <begin position="23"/>
        <end position="38"/>
    </location>
</feature>
<accession>A0AAD5CJ70</accession>
<feature type="non-terminal residue" evidence="2">
    <location>
        <position position="1"/>
    </location>
</feature>